<accession>A0A2M7H314</accession>
<comment type="caution">
    <text evidence="2">The sequence shown here is derived from an EMBL/GenBank/DDBJ whole genome shotgun (WGS) entry which is preliminary data.</text>
</comment>
<dbReference type="AlphaFoldDB" id="A0A2M7H314"/>
<sequence length="92" mass="10570">MSDQAVGVKITTIKSLPGRFLIGVIRLYQKTLSPDHRVYNRHPYVGCRYYPSCSEYTIRSIKKRGVIMGLLKGFWRILRCNPFTPGGVDESY</sequence>
<proteinExistence type="inferred from homology"/>
<reference evidence="2 3" key="1">
    <citation type="submission" date="2017-09" db="EMBL/GenBank/DDBJ databases">
        <title>Depth-based differentiation of microbial function through sediment-hosted aquifers and enrichment of novel symbionts in the deep terrestrial subsurface.</title>
        <authorList>
            <person name="Probst A.J."/>
            <person name="Ladd B."/>
            <person name="Jarett J.K."/>
            <person name="Geller-Mcgrath D.E."/>
            <person name="Sieber C.M."/>
            <person name="Emerson J.B."/>
            <person name="Anantharaman K."/>
            <person name="Thomas B.C."/>
            <person name="Malmstrom R."/>
            <person name="Stieglmeier M."/>
            <person name="Klingl A."/>
            <person name="Woyke T."/>
            <person name="Ryan C.M."/>
            <person name="Banfield J.F."/>
        </authorList>
    </citation>
    <scope>NUCLEOTIDE SEQUENCE [LARGE SCALE GENOMIC DNA]</scope>
    <source>
        <strain evidence="2">CG15_BIG_FIL_POST_REV_8_21_14_020_45_12</strain>
    </source>
</reference>
<gene>
    <name evidence="2" type="primary">yidD</name>
    <name evidence="2" type="ORF">COW24_04200</name>
</gene>
<keyword evidence="1" id="KW-0472">Membrane</keyword>
<dbReference type="EMBL" id="PFGC01000044">
    <property type="protein sequence ID" value="PIW36628.1"/>
    <property type="molecule type" value="Genomic_DNA"/>
</dbReference>
<organism evidence="2 3">
    <name type="scientific">Candidatus Kerfeldbacteria bacterium CG15_BIG_FIL_POST_REV_8_21_14_020_45_12</name>
    <dbReference type="NCBI Taxonomy" id="2014247"/>
    <lineage>
        <taxon>Bacteria</taxon>
        <taxon>Candidatus Kerfeldiibacteriota</taxon>
    </lineage>
</organism>
<dbReference type="SMART" id="SM01234">
    <property type="entry name" value="Haemolytic"/>
    <property type="match status" value="1"/>
</dbReference>
<dbReference type="HAMAP" id="MF_00386">
    <property type="entry name" value="UPF0161_YidD"/>
    <property type="match status" value="1"/>
</dbReference>
<keyword evidence="1" id="KW-1003">Cell membrane</keyword>
<comment type="function">
    <text evidence="1">Could be involved in insertion of integral membrane proteins into the membrane.</text>
</comment>
<dbReference type="InterPro" id="IPR002696">
    <property type="entry name" value="Membr_insert_effic_factor_YidD"/>
</dbReference>
<comment type="subcellular location">
    <subcellularLocation>
        <location evidence="1">Cell membrane</location>
        <topology evidence="1">Peripheral membrane protein</topology>
        <orientation evidence="1">Cytoplasmic side</orientation>
    </subcellularLocation>
</comment>
<dbReference type="NCBIfam" id="TIGR00278">
    <property type="entry name" value="membrane protein insertion efficiency factor YidD"/>
    <property type="match status" value="1"/>
</dbReference>
<dbReference type="PANTHER" id="PTHR33383:SF1">
    <property type="entry name" value="MEMBRANE PROTEIN INSERTION EFFICIENCY FACTOR-RELATED"/>
    <property type="match status" value="1"/>
</dbReference>
<dbReference type="Pfam" id="PF01809">
    <property type="entry name" value="YidD"/>
    <property type="match status" value="1"/>
</dbReference>
<comment type="similarity">
    <text evidence="1">Belongs to the UPF0161 family.</text>
</comment>
<evidence type="ECO:0000313" key="3">
    <source>
        <dbReference type="Proteomes" id="UP000230292"/>
    </source>
</evidence>
<dbReference type="Proteomes" id="UP000230292">
    <property type="component" value="Unassembled WGS sequence"/>
</dbReference>
<dbReference type="GO" id="GO:0005886">
    <property type="term" value="C:plasma membrane"/>
    <property type="evidence" value="ECO:0007669"/>
    <property type="project" value="UniProtKB-SubCell"/>
</dbReference>
<evidence type="ECO:0000313" key="2">
    <source>
        <dbReference type="EMBL" id="PIW36628.1"/>
    </source>
</evidence>
<dbReference type="PANTHER" id="PTHR33383">
    <property type="entry name" value="MEMBRANE PROTEIN INSERTION EFFICIENCY FACTOR-RELATED"/>
    <property type="match status" value="1"/>
</dbReference>
<protein>
    <recommendedName>
        <fullName evidence="1">Putative membrane protein insertion efficiency factor</fullName>
    </recommendedName>
</protein>
<name>A0A2M7H314_9BACT</name>
<evidence type="ECO:0000256" key="1">
    <source>
        <dbReference type="HAMAP-Rule" id="MF_00386"/>
    </source>
</evidence>